<organism evidence="2 3">
    <name type="scientific">Lentinus tigrinus ALCF2SS1-6</name>
    <dbReference type="NCBI Taxonomy" id="1328759"/>
    <lineage>
        <taxon>Eukaryota</taxon>
        <taxon>Fungi</taxon>
        <taxon>Dikarya</taxon>
        <taxon>Basidiomycota</taxon>
        <taxon>Agaricomycotina</taxon>
        <taxon>Agaricomycetes</taxon>
        <taxon>Polyporales</taxon>
        <taxon>Polyporaceae</taxon>
        <taxon>Lentinus</taxon>
    </lineage>
</organism>
<dbReference type="EMBL" id="ML122279">
    <property type="protein sequence ID" value="RPD57662.1"/>
    <property type="molecule type" value="Genomic_DNA"/>
</dbReference>
<dbReference type="STRING" id="1328759.A0A5C2S2H6"/>
<gene>
    <name evidence="2" type="ORF">L227DRAFT_613375</name>
</gene>
<dbReference type="Proteomes" id="UP000313359">
    <property type="component" value="Unassembled WGS sequence"/>
</dbReference>
<evidence type="ECO:0000256" key="1">
    <source>
        <dbReference type="SAM" id="MobiDB-lite"/>
    </source>
</evidence>
<feature type="region of interest" description="Disordered" evidence="1">
    <location>
        <begin position="83"/>
        <end position="115"/>
    </location>
</feature>
<dbReference type="AlphaFoldDB" id="A0A5C2S2H6"/>
<accession>A0A5C2S2H6</accession>
<feature type="region of interest" description="Disordered" evidence="1">
    <location>
        <begin position="34"/>
        <end position="66"/>
    </location>
</feature>
<feature type="compositionally biased region" description="Basic residues" evidence="1">
    <location>
        <begin position="50"/>
        <end position="63"/>
    </location>
</feature>
<dbReference type="OrthoDB" id="24630at2759"/>
<proteinExistence type="predicted"/>
<evidence type="ECO:0000313" key="3">
    <source>
        <dbReference type="Proteomes" id="UP000313359"/>
    </source>
</evidence>
<evidence type="ECO:0000313" key="2">
    <source>
        <dbReference type="EMBL" id="RPD57662.1"/>
    </source>
</evidence>
<feature type="compositionally biased region" description="Polar residues" evidence="1">
    <location>
        <begin position="37"/>
        <end position="49"/>
    </location>
</feature>
<protein>
    <submittedName>
        <fullName evidence="2">Uncharacterized protein</fullName>
    </submittedName>
</protein>
<name>A0A5C2S2H6_9APHY</name>
<sequence>MATLCPAAAAALARHARTRALSDVQRLVQATAAAIHSTRNQHPASTSSRSIHRPQPRPQKFRSRTPVASATHLPIVVFPRRDSAQVVQEDSQDTHGLPHSHRGLSAARSTSPDNPILVRQIRANLDDYLLAERKEHESGNEEHTVVLSVEVENLFAGSSSTTPLDGSACVVGWGESETDVFPLCVGPREQFNLFPSYPTKVFPSRWNCVLDLASSSITQQQKRQSAELEDG</sequence>
<reference evidence="2" key="1">
    <citation type="journal article" date="2018" name="Genome Biol. Evol.">
        <title>Genomics and development of Lentinus tigrinus, a white-rot wood-decaying mushroom with dimorphic fruiting bodies.</title>
        <authorList>
            <person name="Wu B."/>
            <person name="Xu Z."/>
            <person name="Knudson A."/>
            <person name="Carlson A."/>
            <person name="Chen N."/>
            <person name="Kovaka S."/>
            <person name="LaButti K."/>
            <person name="Lipzen A."/>
            <person name="Pennachio C."/>
            <person name="Riley R."/>
            <person name="Schakwitz W."/>
            <person name="Umezawa K."/>
            <person name="Ohm R.A."/>
            <person name="Grigoriev I.V."/>
            <person name="Nagy L.G."/>
            <person name="Gibbons J."/>
            <person name="Hibbett D."/>
        </authorList>
    </citation>
    <scope>NUCLEOTIDE SEQUENCE [LARGE SCALE GENOMIC DNA]</scope>
    <source>
        <strain evidence="2">ALCF2SS1-6</strain>
    </source>
</reference>
<keyword evidence="3" id="KW-1185">Reference proteome</keyword>